<evidence type="ECO:0000313" key="6">
    <source>
        <dbReference type="EMBL" id="MDO9709364.1"/>
    </source>
</evidence>
<dbReference type="RefSeq" id="WP_305104229.1">
    <property type="nucleotide sequence ID" value="NZ_JAUTWS010000011.1"/>
</dbReference>
<comment type="caution">
    <text evidence="6">The sequence shown here is derived from an EMBL/GenBank/DDBJ whole genome shotgun (WGS) entry which is preliminary data.</text>
</comment>
<proteinExistence type="predicted"/>
<dbReference type="Gene3D" id="2.30.30.760">
    <property type="match status" value="1"/>
</dbReference>
<evidence type="ECO:0000256" key="2">
    <source>
        <dbReference type="ARBA" id="ARBA00022729"/>
    </source>
</evidence>
<dbReference type="Proteomes" id="UP001243009">
    <property type="component" value="Unassembled WGS sequence"/>
</dbReference>
<dbReference type="NCBIfam" id="TIGR03170">
    <property type="entry name" value="flgA_cterm"/>
    <property type="match status" value="1"/>
</dbReference>
<organism evidence="6 7">
    <name type="scientific">Paracraurococcus lichenis</name>
    <dbReference type="NCBI Taxonomy" id="3064888"/>
    <lineage>
        <taxon>Bacteria</taxon>
        <taxon>Pseudomonadati</taxon>
        <taxon>Pseudomonadota</taxon>
        <taxon>Alphaproteobacteria</taxon>
        <taxon>Acetobacterales</taxon>
        <taxon>Roseomonadaceae</taxon>
        <taxon>Paracraurococcus</taxon>
    </lineage>
</organism>
<keyword evidence="7" id="KW-1185">Reference proteome</keyword>
<dbReference type="InterPro" id="IPR017585">
    <property type="entry name" value="SAF_FlgA"/>
</dbReference>
<keyword evidence="6" id="KW-0969">Cilium</keyword>
<keyword evidence="6" id="KW-0966">Cell projection</keyword>
<comment type="subcellular location">
    <subcellularLocation>
        <location evidence="1">Periplasm</location>
    </subcellularLocation>
</comment>
<dbReference type="PANTHER" id="PTHR36307">
    <property type="entry name" value="FLAGELLA BASAL BODY P-RING FORMATION PROTEIN FLGA"/>
    <property type="match status" value="1"/>
</dbReference>
<dbReference type="CDD" id="cd11614">
    <property type="entry name" value="SAF_CpaB_FlgA_like"/>
    <property type="match status" value="1"/>
</dbReference>
<feature type="signal peptide" evidence="4">
    <location>
        <begin position="1"/>
        <end position="16"/>
    </location>
</feature>
<evidence type="ECO:0000313" key="7">
    <source>
        <dbReference type="Proteomes" id="UP001243009"/>
    </source>
</evidence>
<protein>
    <submittedName>
        <fullName evidence="6">Flagellar basal body P-ring formation chaperone FlgA</fullName>
    </submittedName>
</protein>
<evidence type="ECO:0000259" key="5">
    <source>
        <dbReference type="SMART" id="SM00858"/>
    </source>
</evidence>
<feature type="chain" id="PRO_5046116593" evidence="4">
    <location>
        <begin position="17"/>
        <end position="313"/>
    </location>
</feature>
<dbReference type="EMBL" id="JAUTWS010000011">
    <property type="protein sequence ID" value="MDO9709364.1"/>
    <property type="molecule type" value="Genomic_DNA"/>
</dbReference>
<accession>A0ABT9DZQ1</accession>
<dbReference type="Gene3D" id="3.90.1210.10">
    <property type="entry name" value="Antifreeze-like/N-acetylneuraminic acid synthase C-terminal domain"/>
    <property type="match status" value="1"/>
</dbReference>
<feature type="domain" description="SAF" evidence="5">
    <location>
        <begin position="178"/>
        <end position="240"/>
    </location>
</feature>
<name>A0ABT9DZQ1_9PROT</name>
<dbReference type="InterPro" id="IPR039246">
    <property type="entry name" value="Flagellar_FlgA"/>
</dbReference>
<evidence type="ECO:0000256" key="4">
    <source>
        <dbReference type="SAM" id="SignalP"/>
    </source>
</evidence>
<dbReference type="InterPro" id="IPR013974">
    <property type="entry name" value="SAF"/>
</dbReference>
<gene>
    <name evidence="6" type="primary">flgA</name>
    <name evidence="6" type="ORF">Q7A36_13510</name>
</gene>
<evidence type="ECO:0000256" key="3">
    <source>
        <dbReference type="ARBA" id="ARBA00022764"/>
    </source>
</evidence>
<keyword evidence="6" id="KW-0282">Flagellum</keyword>
<evidence type="ECO:0000256" key="1">
    <source>
        <dbReference type="ARBA" id="ARBA00004418"/>
    </source>
</evidence>
<dbReference type="PANTHER" id="PTHR36307:SF1">
    <property type="entry name" value="FLAGELLA BASAL BODY P-RING FORMATION PROTEIN FLGA"/>
    <property type="match status" value="1"/>
</dbReference>
<sequence length="313" mass="32617">MRLLFLLLLLALPAAAQELAGPRPLVVTEDTVLRLGDIFEGAGPRAAQPIGAAPAPGRRLVIEAPQLAALARAQGLPWRPVSAQERVVVERPGQAVPRDDIAAALRAELLRLGLDPEAELELGPLPSLMVPPGAPPRLLAESPSLDATSGRFAATLAVIAEGMPVLRQRIAGRALPTLAAVVATRRLSLGEVVGPGDARLLRLRAERVRPGTADQLDQVLGQQLRRPMGAEAPFLRADLGPPPLVEKNALVTMVVEAPGLALTAQGRSLEAGPRGGLVPVMNLASRTVVEGQVIGPGHVRVAMGAAPIRMAGE</sequence>
<keyword evidence="2 4" id="KW-0732">Signal</keyword>
<keyword evidence="3" id="KW-0574">Periplasm</keyword>
<dbReference type="SMART" id="SM00858">
    <property type="entry name" value="SAF"/>
    <property type="match status" value="1"/>
</dbReference>
<reference evidence="6 7" key="1">
    <citation type="submission" date="2023-08" db="EMBL/GenBank/DDBJ databases">
        <title>The draft genome sequence of Paracraurococcus sp. LOR1-02.</title>
        <authorList>
            <person name="Kingkaew E."/>
            <person name="Tanasupawat S."/>
        </authorList>
    </citation>
    <scope>NUCLEOTIDE SEQUENCE [LARGE SCALE GENOMIC DNA]</scope>
    <source>
        <strain evidence="6 7">LOR1-02</strain>
    </source>
</reference>
<dbReference type="Pfam" id="PF13144">
    <property type="entry name" value="ChapFlgA"/>
    <property type="match status" value="1"/>
</dbReference>